<accession>A0A859FAD3</accession>
<reference evidence="3" key="1">
    <citation type="submission" date="2019-07" db="EMBL/GenBank/DDBJ databases">
        <title>Bacillus alkalisoli sp. nov. isolated from saline soil.</title>
        <authorList>
            <person name="Sun J.-Q."/>
            <person name="Xu L."/>
        </authorList>
    </citation>
    <scope>NUCLEOTIDE SEQUENCE [LARGE SCALE GENOMIC DNA]</scope>
    <source>
        <strain evidence="3">M4U3P1</strain>
    </source>
</reference>
<evidence type="ECO:0000259" key="1">
    <source>
        <dbReference type="Pfam" id="PF14583"/>
    </source>
</evidence>
<protein>
    <submittedName>
        <fullName evidence="2">PD40 domain-containing protein</fullName>
    </submittedName>
</protein>
<dbReference type="EMBL" id="CP041372">
    <property type="protein sequence ID" value="QKS69748.1"/>
    <property type="molecule type" value="Genomic_DNA"/>
</dbReference>
<dbReference type="PANTHER" id="PTHR36842:SF1">
    <property type="entry name" value="PROTEIN TOLB"/>
    <property type="match status" value="1"/>
</dbReference>
<sequence length="396" mass="45447">MQQQKWPSERKTYKDSLSGVTVEQLTNHFAHSYHTYFTNNGWFGEDNRFLLFCSDRGNSENLYALDLTSGEMERLTDFTSYDDTSLQAAFINPLGNEAYFIANGTIQCLHLETKERSELLNLQKGWNFSNVSCTADGKRIVFAQVEDLSEQIATNLGSGYAGFEEIEKARPMSKICMLDLESGELEIILERKRWIGHVNASPTRPELISFCHEGPWDQVDHRIWVMDIHERLPKKIREGADNEYAGHEYWYADGETIGYHGYTESLDQAEGKLLGYTSYDNSFKEEFHFPYQNMHIHSNDATFIIGDGQQASAYHGETYKDCIFIWKRIGEKMEGPRILCKHRGSFHSQKVHVHPRFSPDSTYVLFTSDKDGYGNIYKVQVPEFDTLPGVPASTTI</sequence>
<evidence type="ECO:0000313" key="2">
    <source>
        <dbReference type="EMBL" id="QKS69748.1"/>
    </source>
</evidence>
<dbReference type="PANTHER" id="PTHR36842">
    <property type="entry name" value="PROTEIN TOLB HOMOLOG"/>
    <property type="match status" value="1"/>
</dbReference>
<dbReference type="RefSeq" id="WP_176007790.1">
    <property type="nucleotide sequence ID" value="NZ_CP041372.2"/>
</dbReference>
<proteinExistence type="predicted"/>
<dbReference type="Pfam" id="PF14583">
    <property type="entry name" value="Pectate_lyase22"/>
    <property type="match status" value="1"/>
</dbReference>
<dbReference type="Gene3D" id="2.130.10.10">
    <property type="entry name" value="YVTN repeat-like/Quinoprotein amine dehydrogenase"/>
    <property type="match status" value="1"/>
</dbReference>
<dbReference type="InterPro" id="IPR027946">
    <property type="entry name" value="Ogl_dom"/>
</dbReference>
<keyword evidence="3" id="KW-1185">Reference proteome</keyword>
<dbReference type="KEGG" id="psua:FLK61_23420"/>
<dbReference type="InterPro" id="IPR015943">
    <property type="entry name" value="WD40/YVTN_repeat-like_dom_sf"/>
</dbReference>
<feature type="domain" description="Oligogalacturonate lyase" evidence="1">
    <location>
        <begin position="9"/>
        <end position="383"/>
    </location>
</feature>
<evidence type="ECO:0000313" key="3">
    <source>
        <dbReference type="Proteomes" id="UP000318138"/>
    </source>
</evidence>
<name>A0A859FAD3_9BACI</name>
<dbReference type="AlphaFoldDB" id="A0A859FAD3"/>
<dbReference type="GO" id="GO:0045490">
    <property type="term" value="P:pectin catabolic process"/>
    <property type="evidence" value="ECO:0007669"/>
    <property type="project" value="InterPro"/>
</dbReference>
<organism evidence="2 3">
    <name type="scientific">Paenalkalicoccus suaedae</name>
    <dbReference type="NCBI Taxonomy" id="2592382"/>
    <lineage>
        <taxon>Bacteria</taxon>
        <taxon>Bacillati</taxon>
        <taxon>Bacillota</taxon>
        <taxon>Bacilli</taxon>
        <taxon>Bacillales</taxon>
        <taxon>Bacillaceae</taxon>
        <taxon>Paenalkalicoccus</taxon>
    </lineage>
</organism>
<gene>
    <name evidence="2" type="ORF">FLK61_23420</name>
</gene>
<dbReference type="Proteomes" id="UP000318138">
    <property type="component" value="Chromosome"/>
</dbReference>
<dbReference type="GO" id="GO:0047487">
    <property type="term" value="F:oligogalacturonide lyase activity"/>
    <property type="evidence" value="ECO:0007669"/>
    <property type="project" value="InterPro"/>
</dbReference>
<dbReference type="SUPFAM" id="SSF82171">
    <property type="entry name" value="DPP6 N-terminal domain-like"/>
    <property type="match status" value="1"/>
</dbReference>